<dbReference type="PRINTS" id="PR00468">
    <property type="entry name" value="PLTLPOXGNASE"/>
</dbReference>
<dbReference type="PROSITE" id="PS50095">
    <property type="entry name" value="PLAT"/>
    <property type="match status" value="1"/>
</dbReference>
<dbReference type="Gene3D" id="4.10.375.10">
    <property type="entry name" value="Lipoxygenase-1, Domain 2"/>
    <property type="match status" value="1"/>
</dbReference>
<evidence type="ECO:0000256" key="6">
    <source>
        <dbReference type="ARBA" id="ARBA00022832"/>
    </source>
</evidence>
<evidence type="ECO:0000313" key="18">
    <source>
        <dbReference type="Proteomes" id="UP000036987"/>
    </source>
</evidence>
<comment type="pathway">
    <text evidence="14">Lipid metabolism; oxylipin biosynthesis.</text>
</comment>
<dbReference type="AlphaFoldDB" id="A0A0K9PN15"/>
<reference evidence="18" key="1">
    <citation type="journal article" date="2016" name="Nature">
        <title>The genome of the seagrass Zostera marina reveals angiosperm adaptation to the sea.</title>
        <authorList>
            <person name="Olsen J.L."/>
            <person name="Rouze P."/>
            <person name="Verhelst B."/>
            <person name="Lin Y.-C."/>
            <person name="Bayer T."/>
            <person name="Collen J."/>
            <person name="Dattolo E."/>
            <person name="De Paoli E."/>
            <person name="Dittami S."/>
            <person name="Maumus F."/>
            <person name="Michel G."/>
            <person name="Kersting A."/>
            <person name="Lauritano C."/>
            <person name="Lohaus R."/>
            <person name="Toepel M."/>
            <person name="Tonon T."/>
            <person name="Vanneste K."/>
            <person name="Amirebrahimi M."/>
            <person name="Brakel J."/>
            <person name="Bostroem C."/>
            <person name="Chovatia M."/>
            <person name="Grimwood J."/>
            <person name="Jenkins J.W."/>
            <person name="Jueterbock A."/>
            <person name="Mraz A."/>
            <person name="Stam W.T."/>
            <person name="Tice H."/>
            <person name="Bornberg-Bauer E."/>
            <person name="Green P.J."/>
            <person name="Pearson G.A."/>
            <person name="Procaccini G."/>
            <person name="Duarte C.M."/>
            <person name="Schmutz J."/>
            <person name="Reusch T.B.H."/>
            <person name="Van de Peer Y."/>
        </authorList>
    </citation>
    <scope>NUCLEOTIDE SEQUENCE [LARGE SCALE GENOMIC DNA]</scope>
    <source>
        <strain evidence="18">cv. Finnish</strain>
    </source>
</reference>
<dbReference type="PRINTS" id="PR00087">
    <property type="entry name" value="LIPOXYGENASE"/>
</dbReference>
<dbReference type="InterPro" id="IPR020834">
    <property type="entry name" value="LipOase_CS"/>
</dbReference>
<dbReference type="GO" id="GO:0034440">
    <property type="term" value="P:lipid oxidation"/>
    <property type="evidence" value="ECO:0000318"/>
    <property type="project" value="GO_Central"/>
</dbReference>
<dbReference type="InterPro" id="IPR036226">
    <property type="entry name" value="LipOase_C_sf"/>
</dbReference>
<evidence type="ECO:0000259" key="16">
    <source>
        <dbReference type="PROSITE" id="PS51393"/>
    </source>
</evidence>
<proteinExistence type="inferred from homology"/>
<evidence type="ECO:0000313" key="17">
    <source>
        <dbReference type="EMBL" id="KMZ69597.1"/>
    </source>
</evidence>
<comment type="caution">
    <text evidence="12">Lacks conserved residue(s) required for the propagation of feature annotation.</text>
</comment>
<dbReference type="InterPro" id="IPR000907">
    <property type="entry name" value="LipOase"/>
</dbReference>
<dbReference type="InterPro" id="IPR001024">
    <property type="entry name" value="PLAT/LH2_dom"/>
</dbReference>
<sequence>MGSFGKLLISSSTIAGVKSRSTTAASSDQFGFSVSVGGLGRRNGSFARCSGGNRRMRRREGVFFASMKVDHHIQPAMVMGEHMQPAMVIEEQMLPAICAEFTILATVNVRRSKKESFKDRVSNRLDAMAEIVGRNVSLMVISTDIDPETKVAKRTEEVSVRRWFEKRKSRDEKDESENMTYTVELTVNNNFGTPGAIVVTNRHQKEFYLESIAVEGFASGIVHFNCNSWIQSSSKDAPRKRVFFSDKPYLPSETPPGLNKFREEELKALRGDGTGERKSSDRIYEFDTYNDLGNPDRGKDWVRPTLGGQELPYPRRLRTGRPPMKTDLHAESRVEAPLPMYVPRDEAFEEGKKETLDKQNTKAMLHVLVPSLVSTSEECHDFKSLHEMDGLYKAGLIFKNGLQTDLLKKIPFFCKLQESEAHLRYDTPSILTRDKLAWIRDDEFARQVVAGINPVSIERVKVFPPVSKLDPEMYGPPESSIREEDITGFLDGMSVADAVKENKLFMLDYHDIFLPFLDRINSQDGRKSYATRTLFFLTSLGTLKPIAIELCLPPGTSESRLKRVLTPPMDATSTWIWQLAKAHVCSNDAGVHQLINHWLRTHASMEPFILSAHRQLSALHPIFKLLQPHMRYTLEINSLARQILINGKGVIESYFTPGSVSMEMSAAAYRNTYRFDQENLPDDLVRRGMAVPDPTQPHGLKLLMEDYPYANDGLMIWSAIKNWVTTYVNAHYHDDASIEYDVELQNWYSEAVNVGHADTRDEPWWPRLSTSEDLIGILTTVIWVSSAQHAALNFGQYPLGGYMPNRPPLMRRLIPDETDPEYKNFIANPEKFFLSCLPSMMQATKLMTVIDTLSTHSEDEEYLGERGKQTYSWTPEIAEAFNVYATEIRRVEEEIEKRNENSELRNRCGAGVLPYQLLMPSSGPGITARGIPNSVTI</sequence>
<dbReference type="STRING" id="29655.A0A0K9PN15"/>
<keyword evidence="7 13" id="KW-0223">Dioxygenase</keyword>
<dbReference type="SUPFAM" id="SSF49723">
    <property type="entry name" value="Lipase/lipooxygenase domain (PLAT/LH2 domain)"/>
    <property type="match status" value="1"/>
</dbReference>
<dbReference type="InterPro" id="IPR013819">
    <property type="entry name" value="LipOase_C"/>
</dbReference>
<protein>
    <recommendedName>
        <fullName evidence="14">Lipoxygenase</fullName>
        <ecNumber evidence="14">1.13.11.-</ecNumber>
    </recommendedName>
</protein>
<dbReference type="PROSITE" id="PS00081">
    <property type="entry name" value="LIPOXYGENASE_2"/>
    <property type="match status" value="1"/>
</dbReference>
<keyword evidence="8 13" id="KW-0560">Oxidoreductase</keyword>
<dbReference type="Gene3D" id="2.60.60.20">
    <property type="entry name" value="PLAT/LH2 domain"/>
    <property type="match status" value="1"/>
</dbReference>
<comment type="caution">
    <text evidence="17">The sequence shown here is derived from an EMBL/GenBank/DDBJ whole genome shotgun (WGS) entry which is preliminary data.</text>
</comment>
<evidence type="ECO:0000256" key="2">
    <source>
        <dbReference type="ARBA" id="ARBA00009419"/>
    </source>
</evidence>
<keyword evidence="18" id="KW-1185">Reference proteome</keyword>
<dbReference type="Pfam" id="PF01477">
    <property type="entry name" value="PLAT"/>
    <property type="match status" value="1"/>
</dbReference>
<evidence type="ECO:0000256" key="7">
    <source>
        <dbReference type="ARBA" id="ARBA00022964"/>
    </source>
</evidence>
<evidence type="ECO:0000256" key="12">
    <source>
        <dbReference type="PROSITE-ProRule" id="PRU00152"/>
    </source>
</evidence>
<dbReference type="PANTHER" id="PTHR11771">
    <property type="entry name" value="LIPOXYGENASE"/>
    <property type="match status" value="1"/>
</dbReference>
<dbReference type="SUPFAM" id="SSF48484">
    <property type="entry name" value="Lipoxigenase"/>
    <property type="match status" value="1"/>
</dbReference>
<feature type="domain" description="PLAT" evidence="15">
    <location>
        <begin position="117"/>
        <end position="244"/>
    </location>
</feature>
<name>A0A0K9PN15_ZOSMR</name>
<evidence type="ECO:0000256" key="5">
    <source>
        <dbReference type="ARBA" id="ARBA00022767"/>
    </source>
</evidence>
<evidence type="ECO:0000256" key="1">
    <source>
        <dbReference type="ARBA" id="ARBA00001962"/>
    </source>
</evidence>
<dbReference type="Gene3D" id="1.20.245.10">
    <property type="entry name" value="Lipoxygenase-1, Domain 5"/>
    <property type="match status" value="1"/>
</dbReference>
<evidence type="ECO:0000259" key="15">
    <source>
        <dbReference type="PROSITE" id="PS50095"/>
    </source>
</evidence>
<dbReference type="PROSITE" id="PS00711">
    <property type="entry name" value="LIPOXYGENASE_1"/>
    <property type="match status" value="1"/>
</dbReference>
<keyword evidence="6" id="KW-0276">Fatty acid metabolism</keyword>
<dbReference type="GO" id="GO:0016702">
    <property type="term" value="F:oxidoreductase activity, acting on single donors with incorporation of molecular oxygen, incorporation of two atoms of oxygen"/>
    <property type="evidence" value="ECO:0000318"/>
    <property type="project" value="GO_Central"/>
</dbReference>
<keyword evidence="4 13" id="KW-0479">Metal-binding</keyword>
<dbReference type="InterPro" id="IPR020833">
    <property type="entry name" value="LipOase_Fe_BS"/>
</dbReference>
<evidence type="ECO:0000256" key="3">
    <source>
        <dbReference type="ARBA" id="ARBA00022516"/>
    </source>
</evidence>
<evidence type="ECO:0000256" key="14">
    <source>
        <dbReference type="RuleBase" id="RU003975"/>
    </source>
</evidence>
<dbReference type="InterPro" id="IPR001246">
    <property type="entry name" value="LipOase_plant"/>
</dbReference>
<dbReference type="EC" id="1.13.11.-" evidence="14"/>
<organism evidence="17 18">
    <name type="scientific">Zostera marina</name>
    <name type="common">Eelgrass</name>
    <dbReference type="NCBI Taxonomy" id="29655"/>
    <lineage>
        <taxon>Eukaryota</taxon>
        <taxon>Viridiplantae</taxon>
        <taxon>Streptophyta</taxon>
        <taxon>Embryophyta</taxon>
        <taxon>Tracheophyta</taxon>
        <taxon>Spermatophyta</taxon>
        <taxon>Magnoliopsida</taxon>
        <taxon>Liliopsida</taxon>
        <taxon>Zosteraceae</taxon>
        <taxon>Zostera</taxon>
    </lineage>
</organism>
<dbReference type="Gene3D" id="3.10.450.60">
    <property type="match status" value="1"/>
</dbReference>
<accession>A0A0K9PN15</accession>
<dbReference type="GO" id="GO:0009611">
    <property type="term" value="P:response to wounding"/>
    <property type="evidence" value="ECO:0007669"/>
    <property type="project" value="UniProtKB-ARBA"/>
</dbReference>
<comment type="similarity">
    <text evidence="2 13">Belongs to the lipoxygenase family.</text>
</comment>
<dbReference type="GO" id="GO:0046872">
    <property type="term" value="F:metal ion binding"/>
    <property type="evidence" value="ECO:0007669"/>
    <property type="project" value="UniProtKB-UniRule"/>
</dbReference>
<evidence type="ECO:0000256" key="4">
    <source>
        <dbReference type="ARBA" id="ARBA00022723"/>
    </source>
</evidence>
<dbReference type="InterPro" id="IPR027433">
    <property type="entry name" value="Lipoxygenase_dom_3"/>
</dbReference>
<keyword evidence="3 14" id="KW-0444">Lipid biosynthesis</keyword>
<dbReference type="InterPro" id="IPR036392">
    <property type="entry name" value="PLAT/LH2_dom_sf"/>
</dbReference>
<comment type="cofactor">
    <cofactor evidence="1 13">
        <name>Fe cation</name>
        <dbReference type="ChEBI" id="CHEBI:24875"/>
    </cofactor>
</comment>
<keyword evidence="5 14" id="KW-0925">Oxylipin biosynthesis</keyword>
<dbReference type="EMBL" id="LFYR01000757">
    <property type="protein sequence ID" value="KMZ69597.1"/>
    <property type="molecule type" value="Genomic_DNA"/>
</dbReference>
<dbReference type="GO" id="GO:0031408">
    <property type="term" value="P:oxylipin biosynthetic process"/>
    <property type="evidence" value="ECO:0007669"/>
    <property type="project" value="UniProtKB-UniRule"/>
</dbReference>
<feature type="domain" description="Lipoxygenase" evidence="16">
    <location>
        <begin position="248"/>
        <end position="937"/>
    </location>
</feature>
<evidence type="ECO:0000256" key="10">
    <source>
        <dbReference type="ARBA" id="ARBA00023098"/>
    </source>
</evidence>
<evidence type="ECO:0000256" key="13">
    <source>
        <dbReference type="RuleBase" id="RU003974"/>
    </source>
</evidence>
<dbReference type="OrthoDB" id="407298at2759"/>
<dbReference type="GO" id="GO:0006633">
    <property type="term" value="P:fatty acid biosynthetic process"/>
    <property type="evidence" value="ECO:0007669"/>
    <property type="project" value="UniProtKB-KW"/>
</dbReference>
<dbReference type="Proteomes" id="UP000036987">
    <property type="component" value="Unassembled WGS sequence"/>
</dbReference>
<dbReference type="OMA" id="LVGWFDK"/>
<keyword evidence="10" id="KW-0443">Lipid metabolism</keyword>
<keyword evidence="11 14" id="KW-0275">Fatty acid biosynthesis</keyword>
<dbReference type="Gene3D" id="4.10.372.10">
    <property type="entry name" value="Lipoxygenase-1, Domain 3"/>
    <property type="match status" value="1"/>
</dbReference>
<evidence type="ECO:0000256" key="8">
    <source>
        <dbReference type="ARBA" id="ARBA00023002"/>
    </source>
</evidence>
<evidence type="ECO:0000256" key="9">
    <source>
        <dbReference type="ARBA" id="ARBA00023004"/>
    </source>
</evidence>
<dbReference type="FunFam" id="1.20.245.10:FF:000002">
    <property type="entry name" value="Lipoxygenase"/>
    <property type="match status" value="1"/>
</dbReference>
<dbReference type="PROSITE" id="PS51393">
    <property type="entry name" value="LIPOXYGENASE_3"/>
    <property type="match status" value="1"/>
</dbReference>
<gene>
    <name evidence="17" type="ORF">ZOSMA_20G00750</name>
</gene>
<dbReference type="Pfam" id="PF00305">
    <property type="entry name" value="Lipoxygenase"/>
    <property type="match status" value="1"/>
</dbReference>
<comment type="function">
    <text evidence="14">Plant lipoxygenase may be involved in a number of diverse aspects of plant physiology including growth and development, pest resistance, and senescence or responses to wounding.</text>
</comment>
<keyword evidence="9 13" id="KW-0408">Iron</keyword>
<evidence type="ECO:0000256" key="11">
    <source>
        <dbReference type="ARBA" id="ARBA00023160"/>
    </source>
</evidence>
<dbReference type="FunFam" id="4.10.375.10:FF:000001">
    <property type="entry name" value="Lipoxygenase"/>
    <property type="match status" value="1"/>
</dbReference>
<dbReference type="SMART" id="SM00308">
    <property type="entry name" value="LH2"/>
    <property type="match status" value="1"/>
</dbReference>
<dbReference type="UniPathway" id="UPA00382"/>